<evidence type="ECO:0000256" key="3">
    <source>
        <dbReference type="ARBA" id="ARBA00022475"/>
    </source>
</evidence>
<feature type="transmembrane region" description="Helical" evidence="8">
    <location>
        <begin position="256"/>
        <end position="276"/>
    </location>
</feature>
<evidence type="ECO:0000256" key="1">
    <source>
        <dbReference type="ARBA" id="ARBA00004651"/>
    </source>
</evidence>
<dbReference type="EMBL" id="BAAAQK010000026">
    <property type="protein sequence ID" value="GAA1873681.1"/>
    <property type="molecule type" value="Genomic_DNA"/>
</dbReference>
<feature type="transmembrane region" description="Helical" evidence="8">
    <location>
        <begin position="119"/>
        <end position="140"/>
    </location>
</feature>
<evidence type="ECO:0000259" key="9">
    <source>
        <dbReference type="Pfam" id="PF01757"/>
    </source>
</evidence>
<keyword evidence="6 8" id="KW-0472">Membrane</keyword>
<evidence type="ECO:0000256" key="6">
    <source>
        <dbReference type="ARBA" id="ARBA00023136"/>
    </source>
</evidence>
<feature type="transmembrane region" description="Helical" evidence="8">
    <location>
        <begin position="317"/>
        <end position="334"/>
    </location>
</feature>
<sequence length="371" mass="40522">MSRKVRQAEMVRVLTFACVIAVHTLSTTQPLDGVTPNAVVMLLHFTREAFFVLTAFVLTVRHLDRGPRPVPFWKRRFLLVGVPYVVWTLIYTGLQWATAAPASAGQALADLGINLGTGVGWFHLYFLLVSLQFYLLFPLFRRLMRATHGHHLLLLAASFLLQIGIDLVLHDPAPTGLKAVLLPYAGSFVLSYQFFLVLGGVVAMHLDAVVAWVRRLPWVVAAVVVVSGAGAELWYLRSVAAGQPAAFAADVFQPVMIVWSVAVVAGFFTLGTVWRVPRVIDLASERSFGVFLVHPAILWALTVAGTVLALPSPWSSVVAYLAAVAGSLLVVEILRRTPLSLPLTGKGRPRTPETRRPPLRVGALRREGGMT</sequence>
<keyword evidence="3" id="KW-1003">Cell membrane</keyword>
<keyword evidence="4 8" id="KW-0812">Transmembrane</keyword>
<feature type="region of interest" description="Disordered" evidence="7">
    <location>
        <begin position="344"/>
        <end position="371"/>
    </location>
</feature>
<feature type="transmembrane region" description="Helical" evidence="8">
    <location>
        <begin position="152"/>
        <end position="169"/>
    </location>
</feature>
<evidence type="ECO:0000313" key="10">
    <source>
        <dbReference type="EMBL" id="GAA1873681.1"/>
    </source>
</evidence>
<dbReference type="PANTHER" id="PTHR40074">
    <property type="entry name" value="O-ACETYLTRANSFERASE WECH"/>
    <property type="match status" value="1"/>
</dbReference>
<comment type="similarity">
    <text evidence="2">Belongs to the acyltransferase 3 family.</text>
</comment>
<dbReference type="InterPro" id="IPR002656">
    <property type="entry name" value="Acyl_transf_3_dom"/>
</dbReference>
<feature type="transmembrane region" description="Helical" evidence="8">
    <location>
        <begin position="38"/>
        <end position="58"/>
    </location>
</feature>
<comment type="subcellular location">
    <subcellularLocation>
        <location evidence="1">Cell membrane</location>
        <topology evidence="1">Multi-pass membrane protein</topology>
    </subcellularLocation>
</comment>
<name>A0ABN2NKT2_9PSEU</name>
<dbReference type="PANTHER" id="PTHR40074:SF2">
    <property type="entry name" value="O-ACETYLTRANSFERASE WECH"/>
    <property type="match status" value="1"/>
</dbReference>
<evidence type="ECO:0000313" key="11">
    <source>
        <dbReference type="Proteomes" id="UP001500449"/>
    </source>
</evidence>
<feature type="domain" description="Acyltransferase 3" evidence="9">
    <location>
        <begin position="10"/>
        <end position="330"/>
    </location>
</feature>
<accession>A0ABN2NKT2</accession>
<protein>
    <submittedName>
        <fullName evidence="10">Acyltransferase</fullName>
    </submittedName>
</protein>
<comment type="caution">
    <text evidence="10">The sequence shown here is derived from an EMBL/GenBank/DDBJ whole genome shotgun (WGS) entry which is preliminary data.</text>
</comment>
<evidence type="ECO:0000256" key="4">
    <source>
        <dbReference type="ARBA" id="ARBA00022692"/>
    </source>
</evidence>
<proteinExistence type="inferred from homology"/>
<evidence type="ECO:0000256" key="8">
    <source>
        <dbReference type="SAM" id="Phobius"/>
    </source>
</evidence>
<feature type="transmembrane region" description="Helical" evidence="8">
    <location>
        <begin position="216"/>
        <end position="236"/>
    </location>
</feature>
<reference evidence="10 11" key="1">
    <citation type="journal article" date="2019" name="Int. J. Syst. Evol. Microbiol.">
        <title>The Global Catalogue of Microorganisms (GCM) 10K type strain sequencing project: providing services to taxonomists for standard genome sequencing and annotation.</title>
        <authorList>
            <consortium name="The Broad Institute Genomics Platform"/>
            <consortium name="The Broad Institute Genome Sequencing Center for Infectious Disease"/>
            <person name="Wu L."/>
            <person name="Ma J."/>
        </authorList>
    </citation>
    <scope>NUCLEOTIDE SEQUENCE [LARGE SCALE GENOMIC DNA]</scope>
    <source>
        <strain evidence="10 11">JCM 16009</strain>
    </source>
</reference>
<feature type="transmembrane region" description="Helical" evidence="8">
    <location>
        <begin position="78"/>
        <end position="99"/>
    </location>
</feature>
<feature type="transmembrane region" description="Helical" evidence="8">
    <location>
        <begin position="181"/>
        <end position="204"/>
    </location>
</feature>
<dbReference type="GO" id="GO:0016746">
    <property type="term" value="F:acyltransferase activity"/>
    <property type="evidence" value="ECO:0007669"/>
    <property type="project" value="UniProtKB-KW"/>
</dbReference>
<evidence type="ECO:0000256" key="2">
    <source>
        <dbReference type="ARBA" id="ARBA00007400"/>
    </source>
</evidence>
<keyword evidence="11" id="KW-1185">Reference proteome</keyword>
<evidence type="ECO:0000256" key="7">
    <source>
        <dbReference type="SAM" id="MobiDB-lite"/>
    </source>
</evidence>
<dbReference type="RefSeq" id="WP_344425608.1">
    <property type="nucleotide sequence ID" value="NZ_BAAAQK010000026.1"/>
</dbReference>
<evidence type="ECO:0000256" key="5">
    <source>
        <dbReference type="ARBA" id="ARBA00022989"/>
    </source>
</evidence>
<feature type="transmembrane region" description="Helical" evidence="8">
    <location>
        <begin position="288"/>
        <end position="311"/>
    </location>
</feature>
<gene>
    <name evidence="10" type="ORF">GCM10009836_63330</name>
</gene>
<keyword evidence="10" id="KW-0012">Acyltransferase</keyword>
<dbReference type="Pfam" id="PF01757">
    <property type="entry name" value="Acyl_transf_3"/>
    <property type="match status" value="1"/>
</dbReference>
<dbReference type="Proteomes" id="UP001500449">
    <property type="component" value="Unassembled WGS sequence"/>
</dbReference>
<keyword evidence="5 8" id="KW-1133">Transmembrane helix</keyword>
<organism evidence="10 11">
    <name type="scientific">Pseudonocardia ailaonensis</name>
    <dbReference type="NCBI Taxonomy" id="367279"/>
    <lineage>
        <taxon>Bacteria</taxon>
        <taxon>Bacillati</taxon>
        <taxon>Actinomycetota</taxon>
        <taxon>Actinomycetes</taxon>
        <taxon>Pseudonocardiales</taxon>
        <taxon>Pseudonocardiaceae</taxon>
        <taxon>Pseudonocardia</taxon>
    </lineage>
</organism>
<keyword evidence="10" id="KW-0808">Transferase</keyword>